<evidence type="ECO:0000313" key="2">
    <source>
        <dbReference type="Proteomes" id="UP000662783"/>
    </source>
</evidence>
<dbReference type="RefSeq" id="WP_205721218.1">
    <property type="nucleotide sequence ID" value="NZ_CP070608.1"/>
</dbReference>
<keyword evidence="2" id="KW-1185">Reference proteome</keyword>
<evidence type="ECO:0000313" key="1">
    <source>
        <dbReference type="EMBL" id="QSE96704.1"/>
    </source>
</evidence>
<protein>
    <submittedName>
        <fullName evidence="1">DUF1800 family protein</fullName>
    </submittedName>
</protein>
<proteinExistence type="predicted"/>
<accession>A0A974WE87</accession>
<sequence>MPLPSLTETLGRQRAAHLLRRATFGASKAQIDEFAAFTPQEAISRLFDLTVPEPTLPIDTATGTEWISGVTDANSGDDTLQEYLKRWFIGQYLGQSVDENLRLASTTREKITLFYHTYFTTIQSKVNDSRALYFQNALFRLFAFDKEDVDKEILNEDTNELEPATLVLNIKELTKRICVDNAMLIFLDGNLNVQGSPNENYAREMLELYTIGRGLEGTLPDALEEGDYINFTEQDVRAAANVLTGFDVDDTFQNIDPLTELPYGVIKGGATATAHETNDSLKVFSSRLDNAQVTANQDLLLNGQPTEESVLDEISQLVELIYTKEETARHLCRRIYRFYVYYEITQEIDDTIIAEMAQTLINNDYKIQYVLEELFQSEHFFEAVSGVEDDKFGGIIKSPLDLALTTLNFFEVQLPDYQTDTELFYQRTGEILNSISDMGMNLYEPFEVAGYSAYHQFPVYNRNWISTNYLTQRYNFIRQLLEIQDETLSVDVYTFVSNTFNAEANDAKSLIINLAPYLYPMANNLDFDVDGGDLTKERIRFFLQAFLGFTDYEAESDMALTEWQSLYADPDNYLEIGEFLKRLFNAMMQSPEYQLF</sequence>
<dbReference type="Pfam" id="PF08811">
    <property type="entry name" value="DUF1800"/>
    <property type="match status" value="1"/>
</dbReference>
<dbReference type="InterPro" id="IPR014917">
    <property type="entry name" value="DUF1800"/>
</dbReference>
<dbReference type="AlphaFoldDB" id="A0A974WE87"/>
<dbReference type="KEGG" id="fuv:JR347_14020"/>
<organism evidence="1 2">
    <name type="scientific">Fulvivirga lutea</name>
    <dbReference type="NCBI Taxonomy" id="2810512"/>
    <lineage>
        <taxon>Bacteria</taxon>
        <taxon>Pseudomonadati</taxon>
        <taxon>Bacteroidota</taxon>
        <taxon>Cytophagia</taxon>
        <taxon>Cytophagales</taxon>
        <taxon>Fulvivirgaceae</taxon>
        <taxon>Fulvivirga</taxon>
    </lineage>
</organism>
<dbReference type="EMBL" id="CP070608">
    <property type="protein sequence ID" value="QSE96704.1"/>
    <property type="molecule type" value="Genomic_DNA"/>
</dbReference>
<dbReference type="Proteomes" id="UP000662783">
    <property type="component" value="Chromosome"/>
</dbReference>
<name>A0A974WE87_9BACT</name>
<gene>
    <name evidence="1" type="ORF">JR347_14020</name>
</gene>
<reference evidence="1" key="1">
    <citation type="submission" date="2021-02" db="EMBL/GenBank/DDBJ databases">
        <title>Fulvivirga sp. S481 isolated from sea water.</title>
        <authorList>
            <person name="Bae S.S."/>
            <person name="Baek K."/>
        </authorList>
    </citation>
    <scope>NUCLEOTIDE SEQUENCE</scope>
    <source>
        <strain evidence="1">S481</strain>
    </source>
</reference>